<feature type="domain" description="DUF7426" evidence="2">
    <location>
        <begin position="4"/>
        <end position="144"/>
    </location>
</feature>
<proteinExistence type="predicted"/>
<dbReference type="RefSeq" id="WP_344677226.1">
    <property type="nucleotide sequence ID" value="NZ_BAAAUX010000001.1"/>
</dbReference>
<feature type="region of interest" description="Disordered" evidence="1">
    <location>
        <begin position="116"/>
        <end position="169"/>
    </location>
</feature>
<protein>
    <recommendedName>
        <fullName evidence="2">DUF7426 domain-containing protein</fullName>
    </recommendedName>
</protein>
<reference evidence="3 4" key="1">
    <citation type="journal article" date="2019" name="Int. J. Syst. Evol. Microbiol.">
        <title>The Global Catalogue of Microorganisms (GCM) 10K type strain sequencing project: providing services to taxonomists for standard genome sequencing and annotation.</title>
        <authorList>
            <consortium name="The Broad Institute Genomics Platform"/>
            <consortium name="The Broad Institute Genome Sequencing Center for Infectious Disease"/>
            <person name="Wu L."/>
            <person name="Ma J."/>
        </authorList>
    </citation>
    <scope>NUCLEOTIDE SEQUENCE [LARGE SCALE GENOMIC DNA]</scope>
    <source>
        <strain evidence="3 4">JCM 9383</strain>
    </source>
</reference>
<sequence>MALRDLDEFLDPTLSLPIRGKVYTVDPPDAATGLRLQRLSDWMIGTAAAVETEVDAPAPTAELVDDAAELDMYRAALGGAYDDMVADGLPWPTLKVAGMTAFLHWTVDPETAEAYWSAGGRPERPAGNRAQRRTARSTPQPASPSGTPPARKTPAKAGTRGGKSSRAGR</sequence>
<evidence type="ECO:0000313" key="3">
    <source>
        <dbReference type="EMBL" id="GAA2772772.1"/>
    </source>
</evidence>
<dbReference type="Proteomes" id="UP001500979">
    <property type="component" value="Unassembled WGS sequence"/>
</dbReference>
<name>A0ABN3V0A1_9PSEU</name>
<accession>A0ABN3V0A1</accession>
<comment type="caution">
    <text evidence="3">The sequence shown here is derived from an EMBL/GenBank/DDBJ whole genome shotgun (WGS) entry which is preliminary data.</text>
</comment>
<evidence type="ECO:0000313" key="4">
    <source>
        <dbReference type="Proteomes" id="UP001500979"/>
    </source>
</evidence>
<keyword evidence="4" id="KW-1185">Reference proteome</keyword>
<evidence type="ECO:0000259" key="2">
    <source>
        <dbReference type="Pfam" id="PF24201"/>
    </source>
</evidence>
<feature type="compositionally biased region" description="Polar residues" evidence="1">
    <location>
        <begin position="136"/>
        <end position="145"/>
    </location>
</feature>
<evidence type="ECO:0000256" key="1">
    <source>
        <dbReference type="SAM" id="MobiDB-lite"/>
    </source>
</evidence>
<organism evidence="3 4">
    <name type="scientific">Saccharopolyspora taberi</name>
    <dbReference type="NCBI Taxonomy" id="60895"/>
    <lineage>
        <taxon>Bacteria</taxon>
        <taxon>Bacillati</taxon>
        <taxon>Actinomycetota</taxon>
        <taxon>Actinomycetes</taxon>
        <taxon>Pseudonocardiales</taxon>
        <taxon>Pseudonocardiaceae</taxon>
        <taxon>Saccharopolyspora</taxon>
    </lineage>
</organism>
<dbReference type="EMBL" id="BAAAUX010000001">
    <property type="protein sequence ID" value="GAA2772772.1"/>
    <property type="molecule type" value="Genomic_DNA"/>
</dbReference>
<dbReference type="Pfam" id="PF24201">
    <property type="entry name" value="DUF7426"/>
    <property type="match status" value="1"/>
</dbReference>
<gene>
    <name evidence="3" type="ORF">GCM10010470_00350</name>
</gene>
<dbReference type="InterPro" id="IPR055849">
    <property type="entry name" value="DUF7426"/>
</dbReference>